<keyword evidence="3" id="KW-0378">Hydrolase</keyword>
<gene>
    <name evidence="4" type="ORF">SAMN03080610_00869</name>
</gene>
<name>A0A1G5ML03_AFIMA</name>
<evidence type="ECO:0000256" key="3">
    <source>
        <dbReference type="RuleBase" id="RU363015"/>
    </source>
</evidence>
<dbReference type="OrthoDB" id="9801098at2"/>
<dbReference type="GO" id="GO:0009691">
    <property type="term" value="P:cytokinin biosynthetic process"/>
    <property type="evidence" value="ECO:0007669"/>
    <property type="project" value="UniProtKB-UniRule"/>
</dbReference>
<dbReference type="InterPro" id="IPR005269">
    <property type="entry name" value="LOG"/>
</dbReference>
<dbReference type="SUPFAM" id="SSF102405">
    <property type="entry name" value="MCP/YpsA-like"/>
    <property type="match status" value="1"/>
</dbReference>
<protein>
    <recommendedName>
        <fullName evidence="3">Cytokinin riboside 5'-monophosphate phosphoribohydrolase</fullName>
        <ecNumber evidence="3">3.2.2.n1</ecNumber>
    </recommendedName>
</protein>
<evidence type="ECO:0000313" key="5">
    <source>
        <dbReference type="Proteomes" id="UP000199347"/>
    </source>
</evidence>
<evidence type="ECO:0000313" key="4">
    <source>
        <dbReference type="EMBL" id="SCZ25866.1"/>
    </source>
</evidence>
<dbReference type="Gene3D" id="3.40.50.450">
    <property type="match status" value="1"/>
</dbReference>
<comment type="catalytic activity">
    <reaction evidence="1">
        <text>AMP + H2O = D-ribose 5-phosphate + adenine</text>
        <dbReference type="Rhea" id="RHEA:20129"/>
        <dbReference type="ChEBI" id="CHEBI:15377"/>
        <dbReference type="ChEBI" id="CHEBI:16708"/>
        <dbReference type="ChEBI" id="CHEBI:78346"/>
        <dbReference type="ChEBI" id="CHEBI:456215"/>
        <dbReference type="EC" id="3.2.2.4"/>
    </reaction>
</comment>
<dbReference type="STRING" id="1120955.SAMN03080610_00869"/>
<dbReference type="RefSeq" id="WP_092809834.1">
    <property type="nucleotide sequence ID" value="NZ_FMVW01000001.1"/>
</dbReference>
<dbReference type="Proteomes" id="UP000199347">
    <property type="component" value="Unassembled WGS sequence"/>
</dbReference>
<dbReference type="EC" id="3.2.2.n1" evidence="3"/>
<reference evidence="4 5" key="1">
    <citation type="submission" date="2016-10" db="EMBL/GenBank/DDBJ databases">
        <authorList>
            <person name="de Groot N.N."/>
        </authorList>
    </citation>
    <scope>NUCLEOTIDE SEQUENCE [LARGE SCALE GENOMIC DNA]</scope>
    <source>
        <strain evidence="4 5">DSM 2698</strain>
    </source>
</reference>
<dbReference type="PANTHER" id="PTHR31223:SF70">
    <property type="entry name" value="LOG FAMILY PROTEIN YJL055W"/>
    <property type="match status" value="1"/>
</dbReference>
<dbReference type="EMBL" id="FMVW01000001">
    <property type="protein sequence ID" value="SCZ25866.1"/>
    <property type="molecule type" value="Genomic_DNA"/>
</dbReference>
<dbReference type="Pfam" id="PF03641">
    <property type="entry name" value="Lysine_decarbox"/>
    <property type="match status" value="1"/>
</dbReference>
<comment type="similarity">
    <text evidence="2 3">Belongs to the LOG family.</text>
</comment>
<sequence length="203" mass="22278">MSKLENVCVYCGSAPGRDPSHAEAARTFGRILAEENIRLIYGGGSVGLMGTLARSVLDCGGAVTGIIPQFLEEREQLFADVTELILTTDMHERKRTMFERADAFVALPGGIGTLEEVVEMMTWAQLGQHHKPVLVANLGGFWQPLINLLDHMRGEGFIRETSDIRFLEAESVEDILPSLRTALAGEAENGDRKAAHAETVRRM</sequence>
<evidence type="ECO:0000256" key="2">
    <source>
        <dbReference type="ARBA" id="ARBA00006763"/>
    </source>
</evidence>
<dbReference type="InterPro" id="IPR031100">
    <property type="entry name" value="LOG_fam"/>
</dbReference>
<dbReference type="AlphaFoldDB" id="A0A1G5ML03"/>
<organism evidence="4 5">
    <name type="scientific">Afifella marina DSM 2698</name>
    <dbReference type="NCBI Taxonomy" id="1120955"/>
    <lineage>
        <taxon>Bacteria</taxon>
        <taxon>Pseudomonadati</taxon>
        <taxon>Pseudomonadota</taxon>
        <taxon>Alphaproteobacteria</taxon>
        <taxon>Hyphomicrobiales</taxon>
        <taxon>Afifellaceae</taxon>
        <taxon>Afifella</taxon>
    </lineage>
</organism>
<dbReference type="GO" id="GO:0005829">
    <property type="term" value="C:cytosol"/>
    <property type="evidence" value="ECO:0007669"/>
    <property type="project" value="TreeGrafter"/>
</dbReference>
<keyword evidence="5" id="KW-1185">Reference proteome</keyword>
<dbReference type="PANTHER" id="PTHR31223">
    <property type="entry name" value="LOG FAMILY PROTEIN YJL055W"/>
    <property type="match status" value="1"/>
</dbReference>
<evidence type="ECO:0000256" key="1">
    <source>
        <dbReference type="ARBA" id="ARBA00000274"/>
    </source>
</evidence>
<dbReference type="NCBIfam" id="TIGR00730">
    <property type="entry name" value="Rossman fold protein, TIGR00730 family"/>
    <property type="match status" value="1"/>
</dbReference>
<accession>A0A1G5ML03</accession>
<proteinExistence type="inferred from homology"/>
<dbReference type="GO" id="GO:0008714">
    <property type="term" value="F:AMP nucleosidase activity"/>
    <property type="evidence" value="ECO:0007669"/>
    <property type="project" value="UniProtKB-EC"/>
</dbReference>
<keyword evidence="3" id="KW-0203">Cytokinin biosynthesis</keyword>